<accession>A0A2G2Y9A1</accession>
<comment type="caution">
    <text evidence="1">The sequence shown here is derived from an EMBL/GenBank/DDBJ whole genome shotgun (WGS) entry which is preliminary data.</text>
</comment>
<dbReference type="Proteomes" id="UP000222542">
    <property type="component" value="Unassembled WGS sequence"/>
</dbReference>
<gene>
    <name evidence="1" type="ORF">T459_30684</name>
</gene>
<name>A0A2G2Y9A1_CAPAN</name>
<dbReference type="Gramene" id="PHT66259">
    <property type="protein sequence ID" value="PHT66259"/>
    <property type="gene ID" value="T459_30684"/>
</dbReference>
<sequence length="79" mass="9169">MNNSDREWMYDRLLEDGFINPRFIDGVESFVGFAKIHPECMDGEKLRCPYNHRPSVFGNHQEEASGETVNSSLIMNFEL</sequence>
<organism evidence="1 2">
    <name type="scientific">Capsicum annuum</name>
    <name type="common">Capsicum pepper</name>
    <dbReference type="NCBI Taxonomy" id="4072"/>
    <lineage>
        <taxon>Eukaryota</taxon>
        <taxon>Viridiplantae</taxon>
        <taxon>Streptophyta</taxon>
        <taxon>Embryophyta</taxon>
        <taxon>Tracheophyta</taxon>
        <taxon>Spermatophyta</taxon>
        <taxon>Magnoliopsida</taxon>
        <taxon>eudicotyledons</taxon>
        <taxon>Gunneridae</taxon>
        <taxon>Pentapetalae</taxon>
        <taxon>asterids</taxon>
        <taxon>lamiids</taxon>
        <taxon>Solanales</taxon>
        <taxon>Solanaceae</taxon>
        <taxon>Solanoideae</taxon>
        <taxon>Capsiceae</taxon>
        <taxon>Capsicum</taxon>
    </lineage>
</organism>
<keyword evidence="2" id="KW-1185">Reference proteome</keyword>
<reference evidence="1 2" key="2">
    <citation type="journal article" date="2017" name="Genome Biol.">
        <title>New reference genome sequences of hot pepper reveal the massive evolution of plant disease-resistance genes by retroduplication.</title>
        <authorList>
            <person name="Kim S."/>
            <person name="Park J."/>
            <person name="Yeom S.I."/>
            <person name="Kim Y.M."/>
            <person name="Seo E."/>
            <person name="Kim K.T."/>
            <person name="Kim M.S."/>
            <person name="Lee J.M."/>
            <person name="Cheong K."/>
            <person name="Shin H.S."/>
            <person name="Kim S.B."/>
            <person name="Han K."/>
            <person name="Lee J."/>
            <person name="Park M."/>
            <person name="Lee H.A."/>
            <person name="Lee H.Y."/>
            <person name="Lee Y."/>
            <person name="Oh S."/>
            <person name="Lee J.H."/>
            <person name="Choi E."/>
            <person name="Choi E."/>
            <person name="Lee S.E."/>
            <person name="Jeon J."/>
            <person name="Kim H."/>
            <person name="Choi G."/>
            <person name="Song H."/>
            <person name="Lee J."/>
            <person name="Lee S.C."/>
            <person name="Kwon J.K."/>
            <person name="Lee H.Y."/>
            <person name="Koo N."/>
            <person name="Hong Y."/>
            <person name="Kim R.W."/>
            <person name="Kang W.H."/>
            <person name="Huh J.H."/>
            <person name="Kang B.C."/>
            <person name="Yang T.J."/>
            <person name="Lee Y.H."/>
            <person name="Bennetzen J.L."/>
            <person name="Choi D."/>
        </authorList>
    </citation>
    <scope>NUCLEOTIDE SEQUENCE [LARGE SCALE GENOMIC DNA]</scope>
    <source>
        <strain evidence="2">cv. CM334</strain>
    </source>
</reference>
<evidence type="ECO:0000313" key="2">
    <source>
        <dbReference type="Proteomes" id="UP000222542"/>
    </source>
</evidence>
<evidence type="ECO:0000313" key="1">
    <source>
        <dbReference type="EMBL" id="PHT66259.1"/>
    </source>
</evidence>
<dbReference type="AlphaFoldDB" id="A0A2G2Y9A1"/>
<reference evidence="1 2" key="1">
    <citation type="journal article" date="2014" name="Nat. Genet.">
        <title>Genome sequence of the hot pepper provides insights into the evolution of pungency in Capsicum species.</title>
        <authorList>
            <person name="Kim S."/>
            <person name="Park M."/>
            <person name="Yeom S.I."/>
            <person name="Kim Y.M."/>
            <person name="Lee J.M."/>
            <person name="Lee H.A."/>
            <person name="Seo E."/>
            <person name="Choi J."/>
            <person name="Cheong K."/>
            <person name="Kim K.T."/>
            <person name="Jung K."/>
            <person name="Lee G.W."/>
            <person name="Oh S.K."/>
            <person name="Bae C."/>
            <person name="Kim S.B."/>
            <person name="Lee H.Y."/>
            <person name="Kim S.Y."/>
            <person name="Kim M.S."/>
            <person name="Kang B.C."/>
            <person name="Jo Y.D."/>
            <person name="Yang H.B."/>
            <person name="Jeong H.J."/>
            <person name="Kang W.H."/>
            <person name="Kwon J.K."/>
            <person name="Shin C."/>
            <person name="Lim J.Y."/>
            <person name="Park J.H."/>
            <person name="Huh J.H."/>
            <person name="Kim J.S."/>
            <person name="Kim B.D."/>
            <person name="Cohen O."/>
            <person name="Paran I."/>
            <person name="Suh M.C."/>
            <person name="Lee S.B."/>
            <person name="Kim Y.K."/>
            <person name="Shin Y."/>
            <person name="Noh S.J."/>
            <person name="Park J."/>
            <person name="Seo Y.S."/>
            <person name="Kwon S.Y."/>
            <person name="Kim H.A."/>
            <person name="Park J.M."/>
            <person name="Kim H.J."/>
            <person name="Choi S.B."/>
            <person name="Bosland P.W."/>
            <person name="Reeves G."/>
            <person name="Jo S.H."/>
            <person name="Lee B.W."/>
            <person name="Cho H.T."/>
            <person name="Choi H.S."/>
            <person name="Lee M.S."/>
            <person name="Yu Y."/>
            <person name="Do Choi Y."/>
            <person name="Park B.S."/>
            <person name="van Deynze A."/>
            <person name="Ashrafi H."/>
            <person name="Hill T."/>
            <person name="Kim W.T."/>
            <person name="Pai H.S."/>
            <person name="Ahn H.K."/>
            <person name="Yeam I."/>
            <person name="Giovannoni J.J."/>
            <person name="Rose J.K."/>
            <person name="Sorensen I."/>
            <person name="Lee S.J."/>
            <person name="Kim R.W."/>
            <person name="Choi I.Y."/>
            <person name="Choi B.S."/>
            <person name="Lim J.S."/>
            <person name="Lee Y.H."/>
            <person name="Choi D."/>
        </authorList>
    </citation>
    <scope>NUCLEOTIDE SEQUENCE [LARGE SCALE GENOMIC DNA]</scope>
    <source>
        <strain evidence="2">cv. CM334</strain>
    </source>
</reference>
<proteinExistence type="predicted"/>
<protein>
    <submittedName>
        <fullName evidence="1">Uncharacterized protein</fullName>
    </submittedName>
</protein>
<dbReference type="EMBL" id="AYRZ02000012">
    <property type="protein sequence ID" value="PHT66259.1"/>
    <property type="molecule type" value="Genomic_DNA"/>
</dbReference>